<dbReference type="OMA" id="NFFIGMH"/>
<evidence type="ECO:0000313" key="4">
    <source>
        <dbReference type="EnsemblProtists" id="EOD25821"/>
    </source>
</evidence>
<keyword evidence="2" id="KW-0732">Signal</keyword>
<dbReference type="InterPro" id="IPR050411">
    <property type="entry name" value="AlphaKG_dependent_hydroxylases"/>
</dbReference>
<dbReference type="RefSeq" id="XP_005778250.1">
    <property type="nucleotide sequence ID" value="XM_005778193.1"/>
</dbReference>
<evidence type="ECO:0000256" key="2">
    <source>
        <dbReference type="SAM" id="SignalP"/>
    </source>
</evidence>
<keyword evidence="1" id="KW-0560">Oxidoreductase</keyword>
<dbReference type="InterPro" id="IPR042098">
    <property type="entry name" value="TauD-like_sf"/>
</dbReference>
<dbReference type="Gene3D" id="3.60.130.10">
    <property type="entry name" value="Clavaminate synthase-like"/>
    <property type="match status" value="1"/>
</dbReference>
<dbReference type="PaxDb" id="2903-EOD25821"/>
<dbReference type="GeneID" id="17271367"/>
<dbReference type="EnsemblProtists" id="EOD25821">
    <property type="protein sequence ID" value="EOD25821"/>
    <property type="gene ID" value="EMIHUDRAFT_79115"/>
</dbReference>
<dbReference type="InterPro" id="IPR003819">
    <property type="entry name" value="TauD/TfdA-like"/>
</dbReference>
<organism evidence="4 5">
    <name type="scientific">Emiliania huxleyi (strain CCMP1516)</name>
    <dbReference type="NCBI Taxonomy" id="280463"/>
    <lineage>
        <taxon>Eukaryota</taxon>
        <taxon>Haptista</taxon>
        <taxon>Haptophyta</taxon>
        <taxon>Prymnesiophyceae</taxon>
        <taxon>Isochrysidales</taxon>
        <taxon>Noelaerhabdaceae</taxon>
        <taxon>Emiliania</taxon>
    </lineage>
</organism>
<reference evidence="4" key="2">
    <citation type="submission" date="2024-10" db="UniProtKB">
        <authorList>
            <consortium name="EnsemblProtists"/>
        </authorList>
    </citation>
    <scope>IDENTIFICATION</scope>
</reference>
<evidence type="ECO:0000259" key="3">
    <source>
        <dbReference type="Pfam" id="PF02668"/>
    </source>
</evidence>
<dbReference type="SUPFAM" id="SSF51197">
    <property type="entry name" value="Clavaminate synthase-like"/>
    <property type="match status" value="1"/>
</dbReference>
<dbReference type="eggNOG" id="ENOG502R6GR">
    <property type="taxonomic scope" value="Eukaryota"/>
</dbReference>
<evidence type="ECO:0000256" key="1">
    <source>
        <dbReference type="ARBA" id="ARBA00023002"/>
    </source>
</evidence>
<dbReference type="Proteomes" id="UP000013827">
    <property type="component" value="Unassembled WGS sequence"/>
</dbReference>
<dbReference type="PANTHER" id="PTHR10696">
    <property type="entry name" value="GAMMA-BUTYROBETAINE HYDROXYLASE-RELATED"/>
    <property type="match status" value="1"/>
</dbReference>
<sequence length="412" mass="45807">MRSVFSSVFSCCLLLAQGGAAALVGQPLSQGRAGRRSAVGMVTAAPELKDKQQSFDTSIAEVPKCPETVWNSENIDLAAVQSPSRVLPVEITAADVPEGMSQEEFFRARRPELLEQLTAGGAIWLRGFDLMKTKEGFASFYEQLELEPCQDPLASVGARAVVDKKSAMYEAVNKPSRAKFFVGMHAESTYKRTNRLGAFVCFKQAETGGEFLLLDGHKMLKDLDPAVLRRLYDKGVRFSNAELPFFDFLRTLPEPLQPLKEPLKGVFKAVAQVAVGAKIDMELELRWDENEEDGLRLLAFSPTQPPVNRHPVTGEPAWFCNVHSHSRYLRDGRDGKLVESSGASKLNVTNMFYGDLSEVSADDLKHIDEVTMKNLVYVPMEKGDVVLVDNYQVMHGRDVFTGERLHAVTWFQ</sequence>
<feature type="domain" description="TauD/TfdA-like" evidence="3">
    <location>
        <begin position="102"/>
        <end position="408"/>
    </location>
</feature>
<name>A0A0D3JQN6_EMIH1</name>
<accession>A0A0D3JQN6</accession>
<proteinExistence type="predicted"/>
<reference evidence="5" key="1">
    <citation type="journal article" date="2013" name="Nature">
        <title>Pan genome of the phytoplankton Emiliania underpins its global distribution.</title>
        <authorList>
            <person name="Read B.A."/>
            <person name="Kegel J."/>
            <person name="Klute M.J."/>
            <person name="Kuo A."/>
            <person name="Lefebvre S.C."/>
            <person name="Maumus F."/>
            <person name="Mayer C."/>
            <person name="Miller J."/>
            <person name="Monier A."/>
            <person name="Salamov A."/>
            <person name="Young J."/>
            <person name="Aguilar M."/>
            <person name="Claverie J.M."/>
            <person name="Frickenhaus S."/>
            <person name="Gonzalez K."/>
            <person name="Herman E.K."/>
            <person name="Lin Y.C."/>
            <person name="Napier J."/>
            <person name="Ogata H."/>
            <person name="Sarno A.F."/>
            <person name="Shmutz J."/>
            <person name="Schroeder D."/>
            <person name="de Vargas C."/>
            <person name="Verret F."/>
            <person name="von Dassow P."/>
            <person name="Valentin K."/>
            <person name="Van de Peer Y."/>
            <person name="Wheeler G."/>
            <person name="Dacks J.B."/>
            <person name="Delwiche C.F."/>
            <person name="Dyhrman S.T."/>
            <person name="Glockner G."/>
            <person name="John U."/>
            <person name="Richards T."/>
            <person name="Worden A.Z."/>
            <person name="Zhang X."/>
            <person name="Grigoriev I.V."/>
            <person name="Allen A.E."/>
            <person name="Bidle K."/>
            <person name="Borodovsky M."/>
            <person name="Bowler C."/>
            <person name="Brownlee C."/>
            <person name="Cock J.M."/>
            <person name="Elias M."/>
            <person name="Gladyshev V.N."/>
            <person name="Groth M."/>
            <person name="Guda C."/>
            <person name="Hadaegh A."/>
            <person name="Iglesias-Rodriguez M.D."/>
            <person name="Jenkins J."/>
            <person name="Jones B.M."/>
            <person name="Lawson T."/>
            <person name="Leese F."/>
            <person name="Lindquist E."/>
            <person name="Lobanov A."/>
            <person name="Lomsadze A."/>
            <person name="Malik S.B."/>
            <person name="Marsh M.E."/>
            <person name="Mackinder L."/>
            <person name="Mock T."/>
            <person name="Mueller-Roeber B."/>
            <person name="Pagarete A."/>
            <person name="Parker M."/>
            <person name="Probert I."/>
            <person name="Quesneville H."/>
            <person name="Raines C."/>
            <person name="Rensing S.A."/>
            <person name="Riano-Pachon D.M."/>
            <person name="Richier S."/>
            <person name="Rokitta S."/>
            <person name="Shiraiwa Y."/>
            <person name="Soanes D.M."/>
            <person name="van der Giezen M."/>
            <person name="Wahlund T.M."/>
            <person name="Williams B."/>
            <person name="Wilson W."/>
            <person name="Wolfe G."/>
            <person name="Wurch L.L."/>
        </authorList>
    </citation>
    <scope>NUCLEOTIDE SEQUENCE</scope>
</reference>
<keyword evidence="5" id="KW-1185">Reference proteome</keyword>
<protein>
    <recommendedName>
        <fullName evidence="3">TauD/TfdA-like domain-containing protein</fullName>
    </recommendedName>
</protein>
<feature type="chain" id="PRO_5044291515" description="TauD/TfdA-like domain-containing protein" evidence="2">
    <location>
        <begin position="22"/>
        <end position="412"/>
    </location>
</feature>
<dbReference type="KEGG" id="ehx:EMIHUDRAFT_79115"/>
<feature type="signal peptide" evidence="2">
    <location>
        <begin position="1"/>
        <end position="21"/>
    </location>
</feature>
<dbReference type="Pfam" id="PF02668">
    <property type="entry name" value="TauD"/>
    <property type="match status" value="1"/>
</dbReference>
<dbReference type="AlphaFoldDB" id="A0A0D3JQN6"/>
<dbReference type="HOGENOM" id="CLU_047078_0_0_1"/>
<dbReference type="PANTHER" id="PTHR10696:SF21">
    <property type="entry name" value="TAUD_TFDA-LIKE DOMAIN-CONTAINING PROTEIN"/>
    <property type="match status" value="1"/>
</dbReference>
<evidence type="ECO:0000313" key="5">
    <source>
        <dbReference type="Proteomes" id="UP000013827"/>
    </source>
</evidence>
<dbReference type="GO" id="GO:0016491">
    <property type="term" value="F:oxidoreductase activity"/>
    <property type="evidence" value="ECO:0007669"/>
    <property type="project" value="UniProtKB-KW"/>
</dbReference>